<evidence type="ECO:0000313" key="2">
    <source>
        <dbReference type="EMBL" id="MBE9067925.1"/>
    </source>
</evidence>
<comment type="caution">
    <text evidence="2">The sequence shown here is derived from an EMBL/GenBank/DDBJ whole genome shotgun (WGS) entry which is preliminary data.</text>
</comment>
<name>A0A929F616_LEPEC</name>
<sequence>MMHVPVWLSPVLAPRFLAPRVLTSMALWLVPTAVLAQGLEPLPPEPVTPLLEPAPLPAPEDLLPQPAVPPGLPDDRLDIPGTFVVSAFRVVGSTVFSESELAAATHD</sequence>
<feature type="region of interest" description="Disordered" evidence="1">
    <location>
        <begin position="46"/>
        <end position="71"/>
    </location>
</feature>
<evidence type="ECO:0000256" key="1">
    <source>
        <dbReference type="SAM" id="MobiDB-lite"/>
    </source>
</evidence>
<gene>
    <name evidence="2" type="ORF">IQ260_14825</name>
</gene>
<evidence type="ECO:0000313" key="3">
    <source>
        <dbReference type="Proteomes" id="UP000615026"/>
    </source>
</evidence>
<accession>A0A929F616</accession>
<feature type="compositionally biased region" description="Pro residues" evidence="1">
    <location>
        <begin position="46"/>
        <end position="58"/>
    </location>
</feature>
<protein>
    <submittedName>
        <fullName evidence="2">Uncharacterized protein</fullName>
    </submittedName>
</protein>
<dbReference type="EMBL" id="JADEXP010000128">
    <property type="protein sequence ID" value="MBE9067925.1"/>
    <property type="molecule type" value="Genomic_DNA"/>
</dbReference>
<reference evidence="2" key="1">
    <citation type="submission" date="2020-10" db="EMBL/GenBank/DDBJ databases">
        <authorList>
            <person name="Castelo-Branco R."/>
            <person name="Eusebio N."/>
            <person name="Adriana R."/>
            <person name="Vieira A."/>
            <person name="Brugerolle De Fraissinette N."/>
            <person name="Rezende De Castro R."/>
            <person name="Schneider M.P."/>
            <person name="Vasconcelos V."/>
            <person name="Leao P.N."/>
        </authorList>
    </citation>
    <scope>NUCLEOTIDE SEQUENCE</scope>
    <source>
        <strain evidence="2">LEGE 11479</strain>
    </source>
</reference>
<dbReference type="Proteomes" id="UP000615026">
    <property type="component" value="Unassembled WGS sequence"/>
</dbReference>
<dbReference type="AlphaFoldDB" id="A0A929F616"/>
<feature type="non-terminal residue" evidence="2">
    <location>
        <position position="107"/>
    </location>
</feature>
<organism evidence="2 3">
    <name type="scientific">Leptolyngbya cf. ectocarpi LEGE 11479</name>
    <dbReference type="NCBI Taxonomy" id="1828722"/>
    <lineage>
        <taxon>Bacteria</taxon>
        <taxon>Bacillati</taxon>
        <taxon>Cyanobacteriota</taxon>
        <taxon>Cyanophyceae</taxon>
        <taxon>Leptolyngbyales</taxon>
        <taxon>Leptolyngbyaceae</taxon>
        <taxon>Leptolyngbya group</taxon>
        <taxon>Leptolyngbya</taxon>
    </lineage>
</organism>
<proteinExistence type="predicted"/>
<keyword evidence="3" id="KW-1185">Reference proteome</keyword>